<dbReference type="Gene3D" id="3.40.1190.10">
    <property type="entry name" value="Mur-like, catalytic domain"/>
    <property type="match status" value="1"/>
</dbReference>
<dbReference type="NCBIfam" id="TIGR01087">
    <property type="entry name" value="murD"/>
    <property type="match status" value="1"/>
</dbReference>
<evidence type="ECO:0000256" key="6">
    <source>
        <dbReference type="ARBA" id="ARBA00015655"/>
    </source>
</evidence>
<sequence length="458" mass="49920">MSEKILVIGAARSGVAVSKLLMDCGKAVILTDNRPEDVVLAEFPQVRETLAELEVKGIETVFGRQIDTKVINEIDRVVTSPGVPLTIPIIAEAYRCGVPVIGEAELAYCMTKAPFVAITGTNGKTTTTTLTGEIFKNSGRKTYTVGNIGDPISNYVMEAAPEDVFVTEISAFQLETINKFRPVASAILNLSPDHMDRYGTMENYIAAKARIFENQRGEDFLVLNADDEQVCELGRQAQCRKYYFSLDKKVAQGAYAMDGGIFINDNESVIPICRIEEMGIKGPHNVQNALAATVLAYFMGVDVVSITETLKSFGGVEHRQEFVATIDGVDYINDSKGTNTNAAIVALNAMTKPVILIAGGYDKKEDYSEFIEVVRKKVKRMVLVGATASQIEETAEGQGYYSTVRVGDYDEAVKVASECAAPGDVVLLSPACASWDMFDNFEIRGQVFKDLVKRIGSN</sequence>
<dbReference type="KEGG" id="elim:B2M23_19270"/>
<dbReference type="GO" id="GO:0008360">
    <property type="term" value="P:regulation of cell shape"/>
    <property type="evidence" value="ECO:0007669"/>
    <property type="project" value="UniProtKB-KW"/>
</dbReference>
<dbReference type="EC" id="6.3.2.9" evidence="5 17"/>
<evidence type="ECO:0000256" key="12">
    <source>
        <dbReference type="ARBA" id="ARBA00022984"/>
    </source>
</evidence>
<dbReference type="GO" id="GO:0008764">
    <property type="term" value="F:UDP-N-acetylmuramoylalanine-D-glutamate ligase activity"/>
    <property type="evidence" value="ECO:0007669"/>
    <property type="project" value="UniProtKB-UniRule"/>
</dbReference>
<gene>
    <name evidence="17" type="primary">murD</name>
    <name evidence="21" type="ORF">B2M23_19270</name>
</gene>
<keyword evidence="11 17" id="KW-0133">Cell shape</keyword>
<dbReference type="GO" id="GO:0005524">
    <property type="term" value="F:ATP binding"/>
    <property type="evidence" value="ECO:0007669"/>
    <property type="project" value="UniProtKB-UniRule"/>
</dbReference>
<dbReference type="EMBL" id="CP019962">
    <property type="protein sequence ID" value="ARD67546.1"/>
    <property type="molecule type" value="Genomic_DNA"/>
</dbReference>
<comment type="subcellular location">
    <subcellularLocation>
        <location evidence="2 17 18">Cytoplasm</location>
    </subcellularLocation>
</comment>
<keyword evidence="17 18" id="KW-0131">Cell cycle</keyword>
<dbReference type="Gene3D" id="3.90.190.20">
    <property type="entry name" value="Mur ligase, C-terminal domain"/>
    <property type="match status" value="1"/>
</dbReference>
<dbReference type="InterPro" id="IPR013221">
    <property type="entry name" value="Mur_ligase_cen"/>
</dbReference>
<dbReference type="Pfam" id="PF21799">
    <property type="entry name" value="MurD-like_N"/>
    <property type="match status" value="1"/>
</dbReference>
<dbReference type="RefSeq" id="WP_038351397.1">
    <property type="nucleotide sequence ID" value="NZ_CP019962.1"/>
</dbReference>
<proteinExistence type="inferred from homology"/>
<dbReference type="Proteomes" id="UP000192391">
    <property type="component" value="Chromosome"/>
</dbReference>
<dbReference type="InterPro" id="IPR036615">
    <property type="entry name" value="Mur_ligase_C_dom_sf"/>
</dbReference>
<evidence type="ECO:0000256" key="14">
    <source>
        <dbReference type="ARBA" id="ARBA00030398"/>
    </source>
</evidence>
<evidence type="ECO:0000259" key="20">
    <source>
        <dbReference type="Pfam" id="PF08245"/>
    </source>
</evidence>
<dbReference type="PANTHER" id="PTHR43692">
    <property type="entry name" value="UDP-N-ACETYLMURAMOYLALANINE--D-GLUTAMATE LIGASE"/>
    <property type="match status" value="1"/>
</dbReference>
<accession>A0AAC9QXR6</accession>
<dbReference type="SUPFAM" id="SSF53244">
    <property type="entry name" value="MurD-like peptide ligases, peptide-binding domain"/>
    <property type="match status" value="1"/>
</dbReference>
<dbReference type="Pfam" id="PF08245">
    <property type="entry name" value="Mur_ligase_M"/>
    <property type="match status" value="1"/>
</dbReference>
<evidence type="ECO:0000256" key="9">
    <source>
        <dbReference type="ARBA" id="ARBA00022741"/>
    </source>
</evidence>
<dbReference type="InterPro" id="IPR036565">
    <property type="entry name" value="Mur-like_cat_sf"/>
</dbReference>
<protein>
    <recommendedName>
        <fullName evidence="6 17">UDP-N-acetylmuramoylalanine--D-glutamate ligase</fullName>
        <ecNumber evidence="5 17">6.3.2.9</ecNumber>
    </recommendedName>
    <alternativeName>
        <fullName evidence="15 17">D-glutamic acid-adding enzyme</fullName>
    </alternativeName>
    <alternativeName>
        <fullName evidence="14 17">UDP-N-acetylmuramoyl-L-alanyl-D-glutamate synthetase</fullName>
    </alternativeName>
</protein>
<keyword evidence="8 17" id="KW-0436">Ligase</keyword>
<dbReference type="GO" id="GO:0051301">
    <property type="term" value="P:cell division"/>
    <property type="evidence" value="ECO:0007669"/>
    <property type="project" value="UniProtKB-KW"/>
</dbReference>
<comment type="pathway">
    <text evidence="3 17 18">Cell wall biogenesis; peptidoglycan biosynthesis.</text>
</comment>
<comment type="similarity">
    <text evidence="4 17">Belongs to the MurCDEF family.</text>
</comment>
<dbReference type="GO" id="GO:0009252">
    <property type="term" value="P:peptidoglycan biosynthetic process"/>
    <property type="evidence" value="ECO:0007669"/>
    <property type="project" value="UniProtKB-UniRule"/>
</dbReference>
<keyword evidence="9 17" id="KW-0547">Nucleotide-binding</keyword>
<keyword evidence="13 17" id="KW-0961">Cell wall biogenesis/degradation</keyword>
<evidence type="ECO:0000256" key="4">
    <source>
        <dbReference type="ARBA" id="ARBA00010416"/>
    </source>
</evidence>
<keyword evidence="12 17" id="KW-0573">Peptidoglycan synthesis</keyword>
<name>A0AAC9QXR6_EUBLI</name>
<evidence type="ECO:0000256" key="3">
    <source>
        <dbReference type="ARBA" id="ARBA00004752"/>
    </source>
</evidence>
<reference evidence="22" key="1">
    <citation type="journal article" date="2017" name="Sci. Rep.">
        <title>Determination of the Genome and Primary Transcriptome of Syngas Fermenting Eubacterium limosum ATCC 8486.</title>
        <authorList>
            <person name="Song Y."/>
            <person name="Shin J."/>
            <person name="Jeong Y."/>
            <person name="Jin S."/>
            <person name="Lee J.K."/>
            <person name="Kim D.R."/>
            <person name="Kim S.C."/>
            <person name="Cho S."/>
            <person name="Cho B.K."/>
        </authorList>
    </citation>
    <scope>NUCLEOTIDE SEQUENCE [LARGE SCALE GENOMIC DNA]</scope>
    <source>
        <strain evidence="22">ATCC 8486</strain>
    </source>
</reference>
<evidence type="ECO:0000256" key="15">
    <source>
        <dbReference type="ARBA" id="ARBA00032324"/>
    </source>
</evidence>
<dbReference type="SUPFAM" id="SSF53623">
    <property type="entry name" value="MurD-like peptide ligases, catalytic domain"/>
    <property type="match status" value="1"/>
</dbReference>
<feature type="domain" description="Mur ligase central" evidence="20">
    <location>
        <begin position="118"/>
        <end position="295"/>
    </location>
</feature>
<evidence type="ECO:0000313" key="21">
    <source>
        <dbReference type="EMBL" id="ARD67546.1"/>
    </source>
</evidence>
<keyword evidence="7 17" id="KW-0963">Cytoplasm</keyword>
<dbReference type="GO" id="GO:0071555">
    <property type="term" value="P:cell wall organization"/>
    <property type="evidence" value="ECO:0007669"/>
    <property type="project" value="UniProtKB-KW"/>
</dbReference>
<evidence type="ECO:0000256" key="11">
    <source>
        <dbReference type="ARBA" id="ARBA00022960"/>
    </source>
</evidence>
<keyword evidence="17 18" id="KW-0132">Cell division</keyword>
<comment type="catalytic activity">
    <reaction evidence="16 17 18">
        <text>UDP-N-acetyl-alpha-D-muramoyl-L-alanine + D-glutamate + ATP = UDP-N-acetyl-alpha-D-muramoyl-L-alanyl-D-glutamate + ADP + phosphate + H(+)</text>
        <dbReference type="Rhea" id="RHEA:16429"/>
        <dbReference type="ChEBI" id="CHEBI:15378"/>
        <dbReference type="ChEBI" id="CHEBI:29986"/>
        <dbReference type="ChEBI" id="CHEBI:30616"/>
        <dbReference type="ChEBI" id="CHEBI:43474"/>
        <dbReference type="ChEBI" id="CHEBI:83898"/>
        <dbReference type="ChEBI" id="CHEBI:83900"/>
        <dbReference type="ChEBI" id="CHEBI:456216"/>
        <dbReference type="EC" id="6.3.2.9"/>
    </reaction>
</comment>
<keyword evidence="10 17" id="KW-0067">ATP-binding</keyword>
<evidence type="ECO:0000256" key="2">
    <source>
        <dbReference type="ARBA" id="ARBA00004496"/>
    </source>
</evidence>
<comment type="function">
    <text evidence="1 17 18">Cell wall formation. Catalyzes the addition of glutamate to the nucleotide precursor UDP-N-acetylmuramoyl-L-alanine (UMA).</text>
</comment>
<evidence type="ECO:0000256" key="18">
    <source>
        <dbReference type="RuleBase" id="RU003664"/>
    </source>
</evidence>
<feature type="domain" description="Mur ligase C-terminal" evidence="19">
    <location>
        <begin position="318"/>
        <end position="432"/>
    </location>
</feature>
<dbReference type="HAMAP" id="MF_00639">
    <property type="entry name" value="MurD"/>
    <property type="match status" value="1"/>
</dbReference>
<dbReference type="InterPro" id="IPR004101">
    <property type="entry name" value="Mur_ligase_C"/>
</dbReference>
<evidence type="ECO:0000256" key="8">
    <source>
        <dbReference type="ARBA" id="ARBA00022598"/>
    </source>
</evidence>
<dbReference type="GO" id="GO:0005737">
    <property type="term" value="C:cytoplasm"/>
    <property type="evidence" value="ECO:0007669"/>
    <property type="project" value="UniProtKB-SubCell"/>
</dbReference>
<evidence type="ECO:0000256" key="16">
    <source>
        <dbReference type="ARBA" id="ARBA00047632"/>
    </source>
</evidence>
<dbReference type="SUPFAM" id="SSF51984">
    <property type="entry name" value="MurCD N-terminal domain"/>
    <property type="match status" value="1"/>
</dbReference>
<dbReference type="Pfam" id="PF02875">
    <property type="entry name" value="Mur_ligase_C"/>
    <property type="match status" value="1"/>
</dbReference>
<evidence type="ECO:0000256" key="13">
    <source>
        <dbReference type="ARBA" id="ARBA00023316"/>
    </source>
</evidence>
<evidence type="ECO:0000256" key="1">
    <source>
        <dbReference type="ARBA" id="ARBA00002734"/>
    </source>
</evidence>
<feature type="binding site" evidence="17">
    <location>
        <begin position="120"/>
        <end position="126"/>
    </location>
    <ligand>
        <name>ATP</name>
        <dbReference type="ChEBI" id="CHEBI:30616"/>
    </ligand>
</feature>
<dbReference type="AlphaFoldDB" id="A0AAC9QXR6"/>
<evidence type="ECO:0000256" key="7">
    <source>
        <dbReference type="ARBA" id="ARBA00022490"/>
    </source>
</evidence>
<organism evidence="21 22">
    <name type="scientific">Eubacterium limosum</name>
    <dbReference type="NCBI Taxonomy" id="1736"/>
    <lineage>
        <taxon>Bacteria</taxon>
        <taxon>Bacillati</taxon>
        <taxon>Bacillota</taxon>
        <taxon>Clostridia</taxon>
        <taxon>Eubacteriales</taxon>
        <taxon>Eubacteriaceae</taxon>
        <taxon>Eubacterium</taxon>
    </lineage>
</organism>
<dbReference type="InterPro" id="IPR005762">
    <property type="entry name" value="MurD"/>
</dbReference>
<dbReference type="PANTHER" id="PTHR43692:SF1">
    <property type="entry name" value="UDP-N-ACETYLMURAMOYLALANINE--D-GLUTAMATE LIGASE"/>
    <property type="match status" value="1"/>
</dbReference>
<evidence type="ECO:0000313" key="22">
    <source>
        <dbReference type="Proteomes" id="UP000192391"/>
    </source>
</evidence>
<evidence type="ECO:0000256" key="5">
    <source>
        <dbReference type="ARBA" id="ARBA00012212"/>
    </source>
</evidence>
<dbReference type="Gene3D" id="3.40.50.720">
    <property type="entry name" value="NAD(P)-binding Rossmann-like Domain"/>
    <property type="match status" value="1"/>
</dbReference>
<evidence type="ECO:0000256" key="17">
    <source>
        <dbReference type="HAMAP-Rule" id="MF_00639"/>
    </source>
</evidence>
<evidence type="ECO:0000259" key="19">
    <source>
        <dbReference type="Pfam" id="PF02875"/>
    </source>
</evidence>
<evidence type="ECO:0000256" key="10">
    <source>
        <dbReference type="ARBA" id="ARBA00022840"/>
    </source>
</evidence>